<dbReference type="EMBL" id="BAABFB010000030">
    <property type="protein sequence ID" value="GAA4477590.1"/>
    <property type="molecule type" value="Genomic_DNA"/>
</dbReference>
<dbReference type="Proteomes" id="UP001501183">
    <property type="component" value="Unassembled WGS sequence"/>
</dbReference>
<organism evidence="4 5">
    <name type="scientific">Rhodococcus olei</name>
    <dbReference type="NCBI Taxonomy" id="2161675"/>
    <lineage>
        <taxon>Bacteria</taxon>
        <taxon>Bacillati</taxon>
        <taxon>Actinomycetota</taxon>
        <taxon>Actinomycetes</taxon>
        <taxon>Mycobacteriales</taxon>
        <taxon>Nocardiaceae</taxon>
        <taxon>Rhodococcus</taxon>
    </lineage>
</organism>
<accession>A0ABP8NXZ7</accession>
<evidence type="ECO:0000313" key="4">
    <source>
        <dbReference type="EMBL" id="GAA4477590.1"/>
    </source>
</evidence>
<dbReference type="PANTHER" id="PTHR46310">
    <property type="entry name" value="AMIDASE 1"/>
    <property type="match status" value="1"/>
</dbReference>
<dbReference type="Pfam" id="PF01425">
    <property type="entry name" value="Amidase"/>
    <property type="match status" value="1"/>
</dbReference>
<dbReference type="PROSITE" id="PS51318">
    <property type="entry name" value="TAT"/>
    <property type="match status" value="1"/>
</dbReference>
<sequence length="441" mass="43879">MTRLSRRSLFAVGAAAGASLLAGCGGGTPEPEIPPLPGGGTTAGATPAERAVWRLTGSPLVPPTGSGDLDGLTVAVSDLFAVAGQQIGAGNPTWLGQAPRESTTAAALTRLLGAGAALRGLTQTDDLGYGHSGVNDHYGTPPNPAAEQQLPGGSTSGAAAAVAGGDATAAIGSDTGASVRIPAAYQGLCAFTPTRGAVSTAGLLPLSPTLDTVGWLAGDIATLARVATASVPKAAARRLDRAVTSPGVNAVASADVHAAMTTALAGWKGTGLPALTEQDLDIAALPDWYDAVTTVIGHEAWKQFGTFVSQAPAAVGGEARDNLAAAGRVTESAYTRARTTLDDAAAAVTEYLGERVLVLPTTATTAPSRTNGGTASDDYRNALRSTGLLTSIATVAGLPTVTMRLKSATPAPVGLCLVAPAGRDLDLLEVARQVQGSGLVR</sequence>
<dbReference type="SUPFAM" id="SSF75304">
    <property type="entry name" value="Amidase signature (AS) enzymes"/>
    <property type="match status" value="1"/>
</dbReference>
<dbReference type="Gene3D" id="3.90.1300.10">
    <property type="entry name" value="Amidase signature (AS) domain"/>
    <property type="match status" value="1"/>
</dbReference>
<evidence type="ECO:0000313" key="5">
    <source>
        <dbReference type="Proteomes" id="UP001501183"/>
    </source>
</evidence>
<dbReference type="InterPro" id="IPR036928">
    <property type="entry name" value="AS_sf"/>
</dbReference>
<evidence type="ECO:0000256" key="2">
    <source>
        <dbReference type="SAM" id="SignalP"/>
    </source>
</evidence>
<keyword evidence="5" id="KW-1185">Reference proteome</keyword>
<dbReference type="RefSeq" id="WP_345344276.1">
    <property type="nucleotide sequence ID" value="NZ_BAABFB010000030.1"/>
</dbReference>
<protein>
    <submittedName>
        <fullName evidence="4">Amidase</fullName>
    </submittedName>
</protein>
<dbReference type="InterPro" id="IPR006311">
    <property type="entry name" value="TAT_signal"/>
</dbReference>
<feature type="chain" id="PRO_5047241128" evidence="2">
    <location>
        <begin position="23"/>
        <end position="441"/>
    </location>
</feature>
<reference evidence="5" key="1">
    <citation type="journal article" date="2019" name="Int. J. Syst. Evol. Microbiol.">
        <title>The Global Catalogue of Microorganisms (GCM) 10K type strain sequencing project: providing services to taxonomists for standard genome sequencing and annotation.</title>
        <authorList>
            <consortium name="The Broad Institute Genomics Platform"/>
            <consortium name="The Broad Institute Genome Sequencing Center for Infectious Disease"/>
            <person name="Wu L."/>
            <person name="Ma J."/>
        </authorList>
    </citation>
    <scope>NUCLEOTIDE SEQUENCE [LARGE SCALE GENOMIC DNA]</scope>
    <source>
        <strain evidence="5">JCM 32206</strain>
    </source>
</reference>
<dbReference type="PROSITE" id="PS51257">
    <property type="entry name" value="PROKAR_LIPOPROTEIN"/>
    <property type="match status" value="1"/>
</dbReference>
<evidence type="ECO:0000259" key="3">
    <source>
        <dbReference type="Pfam" id="PF01425"/>
    </source>
</evidence>
<dbReference type="PANTHER" id="PTHR46310:SF7">
    <property type="entry name" value="AMIDASE 1"/>
    <property type="match status" value="1"/>
</dbReference>
<evidence type="ECO:0000256" key="1">
    <source>
        <dbReference type="SAM" id="MobiDB-lite"/>
    </source>
</evidence>
<comment type="caution">
    <text evidence="4">The sequence shown here is derived from an EMBL/GenBank/DDBJ whole genome shotgun (WGS) entry which is preliminary data.</text>
</comment>
<feature type="domain" description="Amidase" evidence="3">
    <location>
        <begin position="67"/>
        <end position="229"/>
    </location>
</feature>
<gene>
    <name evidence="4" type="ORF">GCM10023094_20100</name>
</gene>
<proteinExistence type="predicted"/>
<keyword evidence="2" id="KW-0732">Signal</keyword>
<dbReference type="InterPro" id="IPR023631">
    <property type="entry name" value="Amidase_dom"/>
</dbReference>
<feature type="region of interest" description="Disordered" evidence="1">
    <location>
        <begin position="132"/>
        <end position="158"/>
    </location>
</feature>
<name>A0ABP8NXZ7_9NOCA</name>
<feature type="signal peptide" evidence="2">
    <location>
        <begin position="1"/>
        <end position="22"/>
    </location>
</feature>